<organism evidence="1">
    <name type="scientific">Candidatus Methanophagaceae archaeon ANME-1 ERB6</name>
    <dbReference type="NCBI Taxonomy" id="2759912"/>
    <lineage>
        <taxon>Archaea</taxon>
        <taxon>Methanobacteriati</taxon>
        <taxon>Methanobacteriota</taxon>
        <taxon>Stenosarchaea group</taxon>
        <taxon>Methanomicrobia</taxon>
        <taxon>Candidatus Methanophagales</taxon>
        <taxon>Candidatus Methanophagaceae</taxon>
    </lineage>
</organism>
<gene>
    <name evidence="1" type="ORF">MDNCFBIC_00028</name>
</gene>
<reference evidence="1" key="1">
    <citation type="submission" date="2020-06" db="EMBL/GenBank/DDBJ databases">
        <title>Unique genomic features of the anaerobic methanotrophic archaea.</title>
        <authorList>
            <person name="Chadwick G.L."/>
            <person name="Skennerton C.T."/>
            <person name="Laso-Perez R."/>
            <person name="Leu A.O."/>
            <person name="Speth D.R."/>
            <person name="Yu H."/>
            <person name="Morgan-Lang C."/>
            <person name="Hatzenpichler R."/>
            <person name="Goudeau D."/>
            <person name="Malmstrom R."/>
            <person name="Brazelton W.J."/>
            <person name="Woyke T."/>
            <person name="Hallam S.J."/>
            <person name="Tyson G.W."/>
            <person name="Wegener G."/>
            <person name="Boetius A."/>
            <person name="Orphan V."/>
        </authorList>
    </citation>
    <scope>NUCLEOTIDE SEQUENCE</scope>
</reference>
<sequence length="61" mass="6646">MIGKFQPQGGIYEPSSDTPLNWSDMQSVFFFRELLWTEATVLGIGKNLINVPSAITVADGG</sequence>
<name>A0A7G9YVX4_9EURY</name>
<dbReference type="EMBL" id="MT631502">
    <property type="protein sequence ID" value="QNO52158.1"/>
    <property type="molecule type" value="Genomic_DNA"/>
</dbReference>
<protein>
    <submittedName>
        <fullName evidence="1">Uncharacterized protein</fullName>
    </submittedName>
</protein>
<evidence type="ECO:0000313" key="1">
    <source>
        <dbReference type="EMBL" id="QNO52158.1"/>
    </source>
</evidence>
<accession>A0A7G9YVX4</accession>
<proteinExistence type="predicted"/>
<dbReference type="AlphaFoldDB" id="A0A7G9YVX4"/>